<sequence length="199" mass="21679">MTRTANKLRGFTVNNVRNNFGNTLSFWRIFKRPWVWAITLLITLGAIGFTARPSLAQNVIRYPIPNSTLPISQAVELPANATLIYLSGQIPPVIDATAAPTSIAAFGDTQTQTVNILNHIQTILAGLDLTLEDVVKMQVFLVGDPAMDEAMDFSGFMAGYTQFFGTAEQPNLPSRSAMQVVGLVNPGWLVEIEVVAVRS</sequence>
<reference evidence="3" key="1">
    <citation type="submission" date="2018-04" db="EMBL/GenBank/DDBJ databases">
        <authorList>
            <person name="Cornet L."/>
        </authorList>
    </citation>
    <scope>NUCLEOTIDE SEQUENCE [LARGE SCALE GENOMIC DNA]</scope>
</reference>
<dbReference type="SUPFAM" id="SSF55298">
    <property type="entry name" value="YjgF-like"/>
    <property type="match status" value="1"/>
</dbReference>
<name>A0A2W4WR71_9CYAN</name>
<dbReference type="InterPro" id="IPR006175">
    <property type="entry name" value="YjgF/YER057c/UK114"/>
</dbReference>
<dbReference type="CDD" id="cd06151">
    <property type="entry name" value="YjgF_YER057c_UK114_like_3"/>
    <property type="match status" value="1"/>
</dbReference>
<accession>A0A2W4WR71</accession>
<dbReference type="AlphaFoldDB" id="A0A2W4WR71"/>
<dbReference type="EMBL" id="QBMN01000018">
    <property type="protein sequence ID" value="PZO44369.1"/>
    <property type="molecule type" value="Genomic_DNA"/>
</dbReference>
<reference evidence="2 3" key="2">
    <citation type="submission" date="2018-06" db="EMBL/GenBank/DDBJ databases">
        <title>Metagenomic assembly of (sub)arctic Cyanobacteria and their associated microbiome from non-axenic cultures.</title>
        <authorList>
            <person name="Baurain D."/>
        </authorList>
    </citation>
    <scope>NUCLEOTIDE SEQUENCE [LARGE SCALE GENOMIC DNA]</scope>
    <source>
        <strain evidence="2">ULC041bin1</strain>
    </source>
</reference>
<dbReference type="Gene3D" id="3.30.1330.40">
    <property type="entry name" value="RutC-like"/>
    <property type="match status" value="1"/>
</dbReference>
<keyword evidence="1" id="KW-0812">Transmembrane</keyword>
<comment type="caution">
    <text evidence="2">The sequence shown here is derived from an EMBL/GenBank/DDBJ whole genome shotgun (WGS) entry which is preliminary data.</text>
</comment>
<feature type="transmembrane region" description="Helical" evidence="1">
    <location>
        <begin position="34"/>
        <end position="51"/>
    </location>
</feature>
<dbReference type="Pfam" id="PF01042">
    <property type="entry name" value="Ribonuc_L-PSP"/>
    <property type="match status" value="1"/>
</dbReference>
<evidence type="ECO:0000313" key="2">
    <source>
        <dbReference type="EMBL" id="PZO44369.1"/>
    </source>
</evidence>
<dbReference type="GO" id="GO:0019239">
    <property type="term" value="F:deaminase activity"/>
    <property type="evidence" value="ECO:0007669"/>
    <property type="project" value="TreeGrafter"/>
</dbReference>
<dbReference type="GO" id="GO:0005829">
    <property type="term" value="C:cytosol"/>
    <property type="evidence" value="ECO:0007669"/>
    <property type="project" value="TreeGrafter"/>
</dbReference>
<keyword evidence="1" id="KW-1133">Transmembrane helix</keyword>
<keyword evidence="1" id="KW-0472">Membrane</keyword>
<evidence type="ECO:0000256" key="1">
    <source>
        <dbReference type="SAM" id="Phobius"/>
    </source>
</evidence>
<dbReference type="InterPro" id="IPR035959">
    <property type="entry name" value="RutC-like_sf"/>
</dbReference>
<protein>
    <submittedName>
        <fullName evidence="2">Uncharacterized protein</fullName>
    </submittedName>
</protein>
<dbReference type="PANTHER" id="PTHR11803:SF59">
    <property type="entry name" value="ENDORIBONUCLEASE"/>
    <property type="match status" value="1"/>
</dbReference>
<evidence type="ECO:0000313" key="3">
    <source>
        <dbReference type="Proteomes" id="UP000249081"/>
    </source>
</evidence>
<organism evidence="2 3">
    <name type="scientific">Shackletoniella antarctica</name>
    <dbReference type="NCBI Taxonomy" id="268115"/>
    <lineage>
        <taxon>Bacteria</taxon>
        <taxon>Bacillati</taxon>
        <taxon>Cyanobacteriota</taxon>
        <taxon>Cyanophyceae</taxon>
        <taxon>Oculatellales</taxon>
        <taxon>Oculatellaceae</taxon>
        <taxon>Shackletoniella</taxon>
    </lineage>
</organism>
<dbReference type="Proteomes" id="UP000249081">
    <property type="component" value="Unassembled WGS sequence"/>
</dbReference>
<gene>
    <name evidence="2" type="ORF">DCF17_04290</name>
</gene>
<dbReference type="PANTHER" id="PTHR11803">
    <property type="entry name" value="2-IMINOBUTANOATE/2-IMINOPROPANOATE DEAMINASE RIDA"/>
    <property type="match status" value="1"/>
</dbReference>
<proteinExistence type="predicted"/>